<dbReference type="GO" id="GO:0051205">
    <property type="term" value="P:protein insertion into membrane"/>
    <property type="evidence" value="ECO:0007669"/>
    <property type="project" value="UniProtKB-UniRule"/>
</dbReference>
<dbReference type="Proteomes" id="UP000198672">
    <property type="component" value="Unassembled WGS sequence"/>
</dbReference>
<keyword evidence="3 4" id="KW-0998">Cell outer membrane</keyword>
<dbReference type="InterPro" id="IPR002372">
    <property type="entry name" value="PQQ_rpt_dom"/>
</dbReference>
<dbReference type="CDD" id="cd10276">
    <property type="entry name" value="BamB_YfgL"/>
    <property type="match status" value="1"/>
</dbReference>
<keyword evidence="2 4" id="KW-0472">Membrane</keyword>
<dbReference type="GO" id="GO:0009279">
    <property type="term" value="C:cell outer membrane"/>
    <property type="evidence" value="ECO:0007669"/>
    <property type="project" value="UniProtKB-SubCell"/>
</dbReference>
<dbReference type="HAMAP" id="MF_00923">
    <property type="entry name" value="OM_assembly_BamB"/>
    <property type="match status" value="1"/>
</dbReference>
<dbReference type="PANTHER" id="PTHR34512">
    <property type="entry name" value="CELL SURFACE PROTEIN"/>
    <property type="match status" value="1"/>
</dbReference>
<dbReference type="PANTHER" id="PTHR34512:SF30">
    <property type="entry name" value="OUTER MEMBRANE PROTEIN ASSEMBLY FACTOR BAMB"/>
    <property type="match status" value="1"/>
</dbReference>
<protein>
    <recommendedName>
        <fullName evidence="4">Outer membrane protein assembly factor BamB</fullName>
    </recommendedName>
</protein>
<dbReference type="InterPro" id="IPR017687">
    <property type="entry name" value="BamB"/>
</dbReference>
<evidence type="ECO:0000256" key="4">
    <source>
        <dbReference type="HAMAP-Rule" id="MF_00923"/>
    </source>
</evidence>
<dbReference type="NCBIfam" id="TIGR03300">
    <property type="entry name" value="assembly_YfgL"/>
    <property type="match status" value="1"/>
</dbReference>
<dbReference type="GO" id="GO:0043165">
    <property type="term" value="P:Gram-negative-bacterium-type cell outer membrane assembly"/>
    <property type="evidence" value="ECO:0007669"/>
    <property type="project" value="UniProtKB-UniRule"/>
</dbReference>
<name>A0A1H3CXK9_ALLWA</name>
<evidence type="ECO:0000313" key="8">
    <source>
        <dbReference type="Proteomes" id="UP000198672"/>
    </source>
</evidence>
<dbReference type="PROSITE" id="PS51257">
    <property type="entry name" value="PROKAR_LIPOPROTEIN"/>
    <property type="match status" value="1"/>
</dbReference>
<dbReference type="RefSeq" id="WP_091332403.1">
    <property type="nucleotide sequence ID" value="NZ_FNOW01000007.1"/>
</dbReference>
<organism evidence="7 8">
    <name type="scientific">Allochromatium warmingii</name>
    <name type="common">Chromatium warmingii</name>
    <dbReference type="NCBI Taxonomy" id="61595"/>
    <lineage>
        <taxon>Bacteria</taxon>
        <taxon>Pseudomonadati</taxon>
        <taxon>Pseudomonadota</taxon>
        <taxon>Gammaproteobacteria</taxon>
        <taxon>Chromatiales</taxon>
        <taxon>Chromatiaceae</taxon>
        <taxon>Allochromatium</taxon>
    </lineage>
</organism>
<evidence type="ECO:0000256" key="2">
    <source>
        <dbReference type="ARBA" id="ARBA00023136"/>
    </source>
</evidence>
<keyword evidence="8" id="KW-1185">Reference proteome</keyword>
<dbReference type="Pfam" id="PF13360">
    <property type="entry name" value="PQQ_2"/>
    <property type="match status" value="2"/>
</dbReference>
<gene>
    <name evidence="4" type="primary">bamB</name>
    <name evidence="7" type="ORF">SAMN05421644_10745</name>
</gene>
<accession>A0A1H3CXK9</accession>
<sequence length="430" mass="45870">MNSVRVGSVLVRLSLVVLLTQTLVGCGGGGLFGLGKDDDPMPPSPLPTVAPTVTLNLLWSQRPTRGTDGRQLALVPALAAGRLYVADARGLIVALAADSGRELWRRDTGLAFSGGPAVQGERLALGTSQGELIALSTQDGRELWRTPLGSEVLAQPRWESAERLIVHTLDDSVFSLNPATGQVQWRVTYPPPVLTLRGSSTPALTDSGIIVGLSGGKLVKLDPADGLPLWEVIVTRPRGRSELARIADLDADPIVIDSTVYVGAYNGDLAAVDMQQGEVLWRRELSAHAGLAADDAGLYVTDSEDQVWGAERSDGAGRWKQDQLRYRRLTAPERLGDWLIVGDFEGYLHLLDKHDGRLVGRTRLTKASLSARPLVVGNRVYVYAEDGTLAALTAAPTMTQPAASPPAPKPNPHATVTPKPTPPATTQGKR</sequence>
<evidence type="ECO:0000259" key="6">
    <source>
        <dbReference type="Pfam" id="PF13360"/>
    </source>
</evidence>
<dbReference type="InterPro" id="IPR018391">
    <property type="entry name" value="PQQ_b-propeller_rpt"/>
</dbReference>
<dbReference type="AlphaFoldDB" id="A0A1H3CXK9"/>
<comment type="function">
    <text evidence="4">Part of the outer membrane protein assembly complex, which is involved in assembly and insertion of beta-barrel proteins into the outer membrane.</text>
</comment>
<dbReference type="InterPro" id="IPR015943">
    <property type="entry name" value="WD40/YVTN_repeat-like_dom_sf"/>
</dbReference>
<keyword evidence="4" id="KW-0564">Palmitate</keyword>
<evidence type="ECO:0000256" key="5">
    <source>
        <dbReference type="SAM" id="MobiDB-lite"/>
    </source>
</evidence>
<dbReference type="SUPFAM" id="SSF50998">
    <property type="entry name" value="Quinoprotein alcohol dehydrogenase-like"/>
    <property type="match status" value="1"/>
</dbReference>
<keyword evidence="4" id="KW-0449">Lipoprotein</keyword>
<evidence type="ECO:0000313" key="7">
    <source>
        <dbReference type="EMBL" id="SDX58780.1"/>
    </source>
</evidence>
<evidence type="ECO:0000256" key="1">
    <source>
        <dbReference type="ARBA" id="ARBA00022729"/>
    </source>
</evidence>
<dbReference type="SMART" id="SM00564">
    <property type="entry name" value="PQQ"/>
    <property type="match status" value="7"/>
</dbReference>
<evidence type="ECO:0000256" key="3">
    <source>
        <dbReference type="ARBA" id="ARBA00023237"/>
    </source>
</evidence>
<proteinExistence type="inferred from homology"/>
<feature type="domain" description="Pyrrolo-quinoline quinone repeat" evidence="6">
    <location>
        <begin position="89"/>
        <end position="321"/>
    </location>
</feature>
<dbReference type="EMBL" id="FNOW01000007">
    <property type="protein sequence ID" value="SDX58780.1"/>
    <property type="molecule type" value="Genomic_DNA"/>
</dbReference>
<dbReference type="STRING" id="61595.SAMN05421644_10745"/>
<dbReference type="Gene3D" id="2.130.10.10">
    <property type="entry name" value="YVTN repeat-like/Quinoprotein amine dehydrogenase"/>
    <property type="match status" value="1"/>
</dbReference>
<comment type="similarity">
    <text evidence="4">Belongs to the BamB family.</text>
</comment>
<dbReference type="OrthoDB" id="5173551at2"/>
<dbReference type="InterPro" id="IPR011047">
    <property type="entry name" value="Quinoprotein_ADH-like_sf"/>
</dbReference>
<comment type="subcellular location">
    <subcellularLocation>
        <location evidence="4">Cell outer membrane</location>
        <topology evidence="4">Lipid-anchor</topology>
    </subcellularLocation>
</comment>
<feature type="region of interest" description="Disordered" evidence="5">
    <location>
        <begin position="396"/>
        <end position="430"/>
    </location>
</feature>
<feature type="domain" description="Pyrrolo-quinoline quinone repeat" evidence="6">
    <location>
        <begin position="336"/>
        <end position="394"/>
    </location>
</feature>
<reference evidence="8" key="1">
    <citation type="submission" date="2016-10" db="EMBL/GenBank/DDBJ databases">
        <authorList>
            <person name="Varghese N."/>
            <person name="Submissions S."/>
        </authorList>
    </citation>
    <scope>NUCLEOTIDE SEQUENCE [LARGE SCALE GENOMIC DNA]</scope>
    <source>
        <strain evidence="8">DSM 173</strain>
    </source>
</reference>
<keyword evidence="1 4" id="KW-0732">Signal</keyword>
<comment type="subunit">
    <text evidence="4">Part of the Bam complex.</text>
</comment>